<keyword evidence="1" id="KW-1133">Transmembrane helix</keyword>
<evidence type="ECO:0000313" key="3">
    <source>
        <dbReference type="EMBL" id="GIP19474.1"/>
    </source>
</evidence>
<protein>
    <recommendedName>
        <fullName evidence="2">Putative sensor domain-containing protein</fullName>
    </recommendedName>
</protein>
<feature type="transmembrane region" description="Helical" evidence="1">
    <location>
        <begin position="102"/>
        <end position="132"/>
    </location>
</feature>
<feature type="domain" description="Putative sensor" evidence="2">
    <location>
        <begin position="17"/>
        <end position="197"/>
    </location>
</feature>
<dbReference type="RefSeq" id="WP_213520246.1">
    <property type="nucleotide sequence ID" value="NZ_BOSE01000015.1"/>
</dbReference>
<organism evidence="3 4">
    <name type="scientific">Paenibacillus montaniterrae</name>
    <dbReference type="NCBI Taxonomy" id="429341"/>
    <lineage>
        <taxon>Bacteria</taxon>
        <taxon>Bacillati</taxon>
        <taxon>Bacillota</taxon>
        <taxon>Bacilli</taxon>
        <taxon>Bacillales</taxon>
        <taxon>Paenibacillaceae</taxon>
        <taxon>Paenibacillus</taxon>
    </lineage>
</organism>
<comment type="caution">
    <text evidence="3">The sequence shown here is derived from an EMBL/GenBank/DDBJ whole genome shotgun (WGS) entry which is preliminary data.</text>
</comment>
<gene>
    <name evidence="3" type="ORF">J40TS1_51160</name>
</gene>
<proteinExistence type="predicted"/>
<name>A0A919YWQ7_9BACL</name>
<sequence length="205" mass="22791">MNINRAVKAWKNMMMLFPKGMISFVWIVSGLCLGLSLLIVWVGIPILILTLVPARRMLELEEKQQAGEKQELAEHHALSLREAFAADSWRVLLKLLSEKRTYLAILFGIGQLPVSIAALTLALTLPIAAFGVLLSPLSYMLNSLLFGFQFDTLDVVLAPLFAWATPFQRSWIAAAIGLALVLLLPIIFHALGQCYRRWVSVCCSP</sequence>
<evidence type="ECO:0000259" key="2">
    <source>
        <dbReference type="Pfam" id="PF13796"/>
    </source>
</evidence>
<accession>A0A919YWQ7</accession>
<evidence type="ECO:0000256" key="1">
    <source>
        <dbReference type="SAM" id="Phobius"/>
    </source>
</evidence>
<keyword evidence="1" id="KW-0812">Transmembrane</keyword>
<dbReference type="InterPro" id="IPR025828">
    <property type="entry name" value="Put_sensor_dom"/>
</dbReference>
<feature type="transmembrane region" description="Helical" evidence="1">
    <location>
        <begin position="170"/>
        <end position="191"/>
    </location>
</feature>
<keyword evidence="1" id="KW-0472">Membrane</keyword>
<dbReference type="Proteomes" id="UP000683139">
    <property type="component" value="Unassembled WGS sequence"/>
</dbReference>
<keyword evidence="4" id="KW-1185">Reference proteome</keyword>
<reference evidence="3" key="1">
    <citation type="submission" date="2021-03" db="EMBL/GenBank/DDBJ databases">
        <title>Antimicrobial resistance genes in bacteria isolated from Japanese honey, and their potential for conferring macrolide and lincosamide resistance in the American foulbrood pathogen Paenibacillus larvae.</title>
        <authorList>
            <person name="Okamoto M."/>
            <person name="Kumagai M."/>
            <person name="Kanamori H."/>
            <person name="Takamatsu D."/>
        </authorList>
    </citation>
    <scope>NUCLEOTIDE SEQUENCE</scope>
    <source>
        <strain evidence="3">J40TS1</strain>
    </source>
</reference>
<evidence type="ECO:0000313" key="4">
    <source>
        <dbReference type="Proteomes" id="UP000683139"/>
    </source>
</evidence>
<dbReference type="AlphaFoldDB" id="A0A919YWQ7"/>
<dbReference type="Pfam" id="PF13796">
    <property type="entry name" value="Sensor"/>
    <property type="match status" value="1"/>
</dbReference>
<dbReference type="EMBL" id="BOSE01000015">
    <property type="protein sequence ID" value="GIP19474.1"/>
    <property type="molecule type" value="Genomic_DNA"/>
</dbReference>
<feature type="transmembrane region" description="Helical" evidence="1">
    <location>
        <begin position="21"/>
        <end position="48"/>
    </location>
</feature>